<keyword evidence="1" id="KW-0472">Membrane</keyword>
<name>A0ABV4E2E9_9GAMM</name>
<gene>
    <name evidence="2" type="ORF">AB6T85_01215</name>
</gene>
<dbReference type="RefSeq" id="WP_369894650.1">
    <property type="nucleotide sequence ID" value="NZ_JBGFFX010000001.1"/>
</dbReference>
<organism evidence="2 3">
    <name type="scientific">Erwinia aeris</name>
    <dbReference type="NCBI Taxonomy" id="3239803"/>
    <lineage>
        <taxon>Bacteria</taxon>
        <taxon>Pseudomonadati</taxon>
        <taxon>Pseudomonadota</taxon>
        <taxon>Gammaproteobacteria</taxon>
        <taxon>Enterobacterales</taxon>
        <taxon>Erwiniaceae</taxon>
        <taxon>Erwinia</taxon>
    </lineage>
</organism>
<proteinExistence type="predicted"/>
<evidence type="ECO:0000256" key="1">
    <source>
        <dbReference type="SAM" id="Phobius"/>
    </source>
</evidence>
<protein>
    <submittedName>
        <fullName evidence="2">Diguanylate cyclase</fullName>
    </submittedName>
</protein>
<dbReference type="Proteomes" id="UP001565243">
    <property type="component" value="Unassembled WGS sequence"/>
</dbReference>
<feature type="transmembrane region" description="Helical" evidence="1">
    <location>
        <begin position="70"/>
        <end position="93"/>
    </location>
</feature>
<dbReference type="EMBL" id="JBGFFX010000001">
    <property type="protein sequence ID" value="MEY8769062.1"/>
    <property type="molecule type" value="Genomic_DNA"/>
</dbReference>
<accession>A0ABV4E2E9</accession>
<feature type="transmembrane region" description="Helical" evidence="1">
    <location>
        <begin position="114"/>
        <end position="133"/>
    </location>
</feature>
<feature type="transmembrane region" description="Helical" evidence="1">
    <location>
        <begin position="45"/>
        <end position="64"/>
    </location>
</feature>
<reference evidence="2 3" key="1">
    <citation type="submission" date="2024-07" db="EMBL/GenBank/DDBJ databases">
        <authorList>
            <person name="Hebao G."/>
        </authorList>
    </citation>
    <scope>NUCLEOTIDE SEQUENCE [LARGE SCALE GENOMIC DNA]</scope>
    <source>
        <strain evidence="2 3">ACCC 02193</strain>
    </source>
</reference>
<keyword evidence="1" id="KW-1133">Transmembrane helix</keyword>
<comment type="caution">
    <text evidence="2">The sequence shown here is derived from an EMBL/GenBank/DDBJ whole genome shotgun (WGS) entry which is preliminary data.</text>
</comment>
<keyword evidence="3" id="KW-1185">Reference proteome</keyword>
<feature type="transmembrane region" description="Helical" evidence="1">
    <location>
        <begin position="153"/>
        <end position="171"/>
    </location>
</feature>
<sequence length="203" mass="23409">MQNFDPQMMVLLYFVLPVWLIAGFADYLCHRATNIETTAGLKETFIHLLMFLEMGAPLLAALFLDINALVIGFMIVMFFCHEATALWDVSYAVTTRRVSPVEQHIHSFLEMVPLMALLLVISRHWSQFLALFGLGAEPARFDLHQRADPLPDAYISCVLAGILFFELIPYLEEYWRGKKAQKKVYKKTNNFIFYKVQIENLPV</sequence>
<evidence type="ECO:0000313" key="3">
    <source>
        <dbReference type="Proteomes" id="UP001565243"/>
    </source>
</evidence>
<keyword evidence="1" id="KW-0812">Transmembrane</keyword>
<evidence type="ECO:0000313" key="2">
    <source>
        <dbReference type="EMBL" id="MEY8769062.1"/>
    </source>
</evidence>
<feature type="transmembrane region" description="Helical" evidence="1">
    <location>
        <begin position="6"/>
        <end position="25"/>
    </location>
</feature>